<feature type="compositionally biased region" description="Polar residues" evidence="2">
    <location>
        <begin position="215"/>
        <end position="227"/>
    </location>
</feature>
<feature type="compositionally biased region" description="Basic and acidic residues" evidence="2">
    <location>
        <begin position="63"/>
        <end position="74"/>
    </location>
</feature>
<sequence>MARPYNGSPGKVDRSHLERAGASRQLTLKQPVAEVARFSGKEGNYNPSAGRGDDGLRVYSHSLGDRQERAREFQGEQAAPTGFALEKTPASISRSRFPEKREGAPTYFAALSGTVAWTQPFLNKTDTEKSAPPEKSKVLERSSDCPLPPPPERERKDLGTFCLQKMAESSGAATAPSGGPGAKGSPGTWWKFLSSRKKGKEIPPLDSSELLFAPPNSSDSWENQSPIGNRRNLKISHSGRFKEKRKPRASLLAESPQKLFEGGGGGGSASGSPAPAHPSEETRGK</sequence>
<feature type="region of interest" description="Disordered" evidence="2">
    <location>
        <begin position="1"/>
        <end position="26"/>
    </location>
</feature>
<dbReference type="PANTHER" id="PTHR14581">
    <property type="match status" value="1"/>
</dbReference>
<evidence type="ECO:0000313" key="4">
    <source>
        <dbReference type="Proteomes" id="UP001474421"/>
    </source>
</evidence>
<evidence type="ECO:0000313" key="3">
    <source>
        <dbReference type="EMBL" id="KAK9396371.1"/>
    </source>
</evidence>
<comment type="caution">
    <text evidence="3">The sequence shown here is derived from an EMBL/GenBank/DDBJ whole genome shotgun (WGS) entry which is preliminary data.</text>
</comment>
<protein>
    <submittedName>
        <fullName evidence="3">Proline-rich protein 15</fullName>
    </submittedName>
</protein>
<proteinExistence type="inferred from homology"/>
<gene>
    <name evidence="3" type="ORF">NXF25_019732</name>
</gene>
<feature type="compositionally biased region" description="Basic residues" evidence="2">
    <location>
        <begin position="231"/>
        <end position="248"/>
    </location>
</feature>
<dbReference type="Proteomes" id="UP001474421">
    <property type="component" value="Unassembled WGS sequence"/>
</dbReference>
<dbReference type="EMBL" id="JAOTOJ010000008">
    <property type="protein sequence ID" value="KAK9396371.1"/>
    <property type="molecule type" value="Genomic_DNA"/>
</dbReference>
<reference evidence="3 4" key="1">
    <citation type="journal article" date="2024" name="Proc. Natl. Acad. Sci. U.S.A.">
        <title>The genetic regulatory architecture and epigenomic basis for age-related changes in rattlesnake venom.</title>
        <authorList>
            <person name="Hogan M.P."/>
            <person name="Holding M.L."/>
            <person name="Nystrom G.S."/>
            <person name="Colston T.J."/>
            <person name="Bartlett D.A."/>
            <person name="Mason A.J."/>
            <person name="Ellsworth S.A."/>
            <person name="Rautsaw R.M."/>
            <person name="Lawrence K.C."/>
            <person name="Strickland J.L."/>
            <person name="He B."/>
            <person name="Fraser P."/>
            <person name="Margres M.J."/>
            <person name="Gilbert D.M."/>
            <person name="Gibbs H.L."/>
            <person name="Parkinson C.L."/>
            <person name="Rokyta D.R."/>
        </authorList>
    </citation>
    <scope>NUCLEOTIDE SEQUENCE [LARGE SCALE GENOMIC DNA]</scope>
    <source>
        <strain evidence="3">DRR0105</strain>
    </source>
</reference>
<feature type="region of interest" description="Disordered" evidence="2">
    <location>
        <begin position="121"/>
        <end position="285"/>
    </location>
</feature>
<dbReference type="Pfam" id="PF15321">
    <property type="entry name" value="ATAD4"/>
    <property type="match status" value="1"/>
</dbReference>
<keyword evidence="4" id="KW-1185">Reference proteome</keyword>
<evidence type="ECO:0000256" key="1">
    <source>
        <dbReference type="ARBA" id="ARBA00010096"/>
    </source>
</evidence>
<feature type="region of interest" description="Disordered" evidence="2">
    <location>
        <begin position="39"/>
        <end position="99"/>
    </location>
</feature>
<accession>A0AAW1B3G2</accession>
<organism evidence="3 4">
    <name type="scientific">Crotalus adamanteus</name>
    <name type="common">Eastern diamondback rattlesnake</name>
    <dbReference type="NCBI Taxonomy" id="8729"/>
    <lineage>
        <taxon>Eukaryota</taxon>
        <taxon>Metazoa</taxon>
        <taxon>Chordata</taxon>
        <taxon>Craniata</taxon>
        <taxon>Vertebrata</taxon>
        <taxon>Euteleostomi</taxon>
        <taxon>Lepidosauria</taxon>
        <taxon>Squamata</taxon>
        <taxon>Bifurcata</taxon>
        <taxon>Unidentata</taxon>
        <taxon>Episquamata</taxon>
        <taxon>Toxicofera</taxon>
        <taxon>Serpentes</taxon>
        <taxon>Colubroidea</taxon>
        <taxon>Viperidae</taxon>
        <taxon>Crotalinae</taxon>
        <taxon>Crotalus</taxon>
    </lineage>
</organism>
<evidence type="ECO:0000256" key="2">
    <source>
        <dbReference type="SAM" id="MobiDB-lite"/>
    </source>
</evidence>
<dbReference type="AlphaFoldDB" id="A0AAW1B3G2"/>
<dbReference type="InterPro" id="IPR028237">
    <property type="entry name" value="PRR15"/>
</dbReference>
<feature type="compositionally biased region" description="Basic and acidic residues" evidence="2">
    <location>
        <begin position="11"/>
        <end position="21"/>
    </location>
</feature>
<comment type="similarity">
    <text evidence="1">Belongs to the PRR15 family.</text>
</comment>
<name>A0AAW1B3G2_CROAD</name>
<dbReference type="PANTHER" id="PTHR14581:SF4">
    <property type="entry name" value="PROLINE-RICH PROTEIN 15"/>
    <property type="match status" value="1"/>
</dbReference>
<feature type="compositionally biased region" description="Basic and acidic residues" evidence="2">
    <location>
        <begin position="125"/>
        <end position="143"/>
    </location>
</feature>